<evidence type="ECO:0000313" key="2">
    <source>
        <dbReference type="Proteomes" id="UP001516351"/>
    </source>
</evidence>
<keyword evidence="2" id="KW-1185">Reference proteome</keyword>
<accession>A0ABX2P6D5</accession>
<protein>
    <submittedName>
        <fullName evidence="1">Uncharacterized protein</fullName>
    </submittedName>
</protein>
<sequence length="88" mass="9767">MTHEQKPESKTYAPEIMGLAVRIHGLFQDGYDRGDVSDFEKLVDAGLMTEGVHSKNCPSDSLAPGETIWKFTPEGLDAIRLFVESARQ</sequence>
<organism evidence="1 2">
    <name type="scientific">Asaia spathodeae</name>
    <dbReference type="NCBI Taxonomy" id="657016"/>
    <lineage>
        <taxon>Bacteria</taxon>
        <taxon>Pseudomonadati</taxon>
        <taxon>Pseudomonadota</taxon>
        <taxon>Alphaproteobacteria</taxon>
        <taxon>Acetobacterales</taxon>
        <taxon>Acetobacteraceae</taxon>
        <taxon>Asaia</taxon>
    </lineage>
</organism>
<name>A0ABX2P6D5_9PROT</name>
<gene>
    <name evidence="1" type="ORF">HW542_11945</name>
</gene>
<proteinExistence type="predicted"/>
<dbReference type="Proteomes" id="UP001516351">
    <property type="component" value="Unassembled WGS sequence"/>
</dbReference>
<reference evidence="1 2" key="1">
    <citation type="submission" date="2020-06" db="EMBL/GenBank/DDBJ databases">
        <title>Synonyms of Asaia species.</title>
        <authorList>
            <person name="Sombolestani A."/>
        </authorList>
    </citation>
    <scope>NUCLEOTIDE SEQUENCE [LARGE SCALE GENOMIC DNA]</scope>
    <source>
        <strain evidence="1 2">LMG 27047</strain>
    </source>
</reference>
<dbReference type="EMBL" id="JABXXV010000006">
    <property type="protein sequence ID" value="NVN47515.1"/>
    <property type="molecule type" value="Genomic_DNA"/>
</dbReference>
<evidence type="ECO:0000313" key="1">
    <source>
        <dbReference type="EMBL" id="NVN47515.1"/>
    </source>
</evidence>
<comment type="caution">
    <text evidence="1">The sequence shown here is derived from an EMBL/GenBank/DDBJ whole genome shotgun (WGS) entry which is preliminary data.</text>
</comment>
<dbReference type="RefSeq" id="WP_267311948.1">
    <property type="nucleotide sequence ID" value="NZ_JABXXV010000006.1"/>
</dbReference>